<dbReference type="InterPro" id="IPR005299">
    <property type="entry name" value="MeTrfase_7"/>
</dbReference>
<dbReference type="Gene3D" id="1.10.1200.270">
    <property type="entry name" value="Methyltransferase, alpha-helical capping domain"/>
    <property type="match status" value="1"/>
</dbReference>
<dbReference type="GO" id="GO:0032259">
    <property type="term" value="P:methylation"/>
    <property type="evidence" value="ECO:0007669"/>
    <property type="project" value="UniProtKB-KW"/>
</dbReference>
<dbReference type="InterPro" id="IPR042086">
    <property type="entry name" value="MeTrfase_capping"/>
</dbReference>
<dbReference type="Proteomes" id="UP001634007">
    <property type="component" value="Unassembled WGS sequence"/>
</dbReference>
<dbReference type="InterPro" id="IPR029063">
    <property type="entry name" value="SAM-dependent_MTases_sf"/>
</dbReference>
<keyword evidence="6" id="KW-1185">Reference proteome</keyword>
<keyword evidence="3" id="KW-0479">Metal-binding</keyword>
<dbReference type="AlphaFoldDB" id="A0ABD3IV69"/>
<keyword evidence="4" id="KW-0460">Magnesium</keyword>
<keyword evidence="2" id="KW-0808">Transferase</keyword>
<accession>A0ABD3IV69</accession>
<comment type="caution">
    <text evidence="5">The sequence shown here is derived from an EMBL/GenBank/DDBJ whole genome shotgun (WGS) entry which is preliminary data.</text>
</comment>
<evidence type="ECO:0000256" key="4">
    <source>
        <dbReference type="ARBA" id="ARBA00022842"/>
    </source>
</evidence>
<organism evidence="5 6">
    <name type="scientific">Eucalyptus globulus</name>
    <name type="common">Tasmanian blue gum</name>
    <dbReference type="NCBI Taxonomy" id="34317"/>
    <lineage>
        <taxon>Eukaryota</taxon>
        <taxon>Viridiplantae</taxon>
        <taxon>Streptophyta</taxon>
        <taxon>Embryophyta</taxon>
        <taxon>Tracheophyta</taxon>
        <taxon>Spermatophyta</taxon>
        <taxon>Magnoliopsida</taxon>
        <taxon>eudicotyledons</taxon>
        <taxon>Gunneridae</taxon>
        <taxon>Pentapetalae</taxon>
        <taxon>rosids</taxon>
        <taxon>malvids</taxon>
        <taxon>Myrtales</taxon>
        <taxon>Myrtaceae</taxon>
        <taxon>Myrtoideae</taxon>
        <taxon>Eucalypteae</taxon>
        <taxon>Eucalyptus</taxon>
    </lineage>
</organism>
<evidence type="ECO:0000313" key="6">
    <source>
        <dbReference type="Proteomes" id="UP001634007"/>
    </source>
</evidence>
<proteinExistence type="predicted"/>
<dbReference type="Gene3D" id="3.40.50.150">
    <property type="entry name" value="Vaccinia Virus protein VP39"/>
    <property type="match status" value="1"/>
</dbReference>
<evidence type="ECO:0000256" key="2">
    <source>
        <dbReference type="ARBA" id="ARBA00022679"/>
    </source>
</evidence>
<evidence type="ECO:0000256" key="3">
    <source>
        <dbReference type="ARBA" id="ARBA00022723"/>
    </source>
</evidence>
<reference evidence="5 6" key="1">
    <citation type="submission" date="2024-11" db="EMBL/GenBank/DDBJ databases">
        <title>Chromosome-level genome assembly of Eucalyptus globulus Labill. provides insights into its genome evolution.</title>
        <authorList>
            <person name="Li X."/>
        </authorList>
    </citation>
    <scope>NUCLEOTIDE SEQUENCE [LARGE SCALE GENOMIC DNA]</scope>
    <source>
        <strain evidence="5">CL2024</strain>
        <tissue evidence="5">Fresh tender leaves</tissue>
    </source>
</reference>
<dbReference type="SUPFAM" id="SSF53335">
    <property type="entry name" value="S-adenosyl-L-methionine-dependent methyltransferases"/>
    <property type="match status" value="1"/>
</dbReference>
<dbReference type="Pfam" id="PF03492">
    <property type="entry name" value="Methyltransf_7"/>
    <property type="match status" value="1"/>
</dbReference>
<dbReference type="PANTHER" id="PTHR31009">
    <property type="entry name" value="S-ADENOSYL-L-METHIONINE:CARBOXYL METHYLTRANSFERASE FAMILY PROTEIN"/>
    <property type="match status" value="1"/>
</dbReference>
<dbReference type="GO" id="GO:0046872">
    <property type="term" value="F:metal ion binding"/>
    <property type="evidence" value="ECO:0007669"/>
    <property type="project" value="UniProtKB-KW"/>
</dbReference>
<gene>
    <name evidence="5" type="ORF">ACJRO7_003195</name>
</gene>
<evidence type="ECO:0000313" key="5">
    <source>
        <dbReference type="EMBL" id="KAL3718019.1"/>
    </source>
</evidence>
<evidence type="ECO:0000256" key="1">
    <source>
        <dbReference type="ARBA" id="ARBA00022603"/>
    </source>
</evidence>
<keyword evidence="1" id="KW-0489">Methyltransferase</keyword>
<dbReference type="EMBL" id="JBJKBG010000010">
    <property type="protein sequence ID" value="KAL3718019.1"/>
    <property type="molecule type" value="Genomic_DNA"/>
</dbReference>
<sequence length="361" mass="40284">MDVKRVLFMSKGDGEHSYAQTSTFTQKIASVTKPTIASTVGSLLEEDFFPCKLLNVADLGCASGPCTVTFMSTVIESVQKQCTHLNCPSPEFQFYLNDLPGNDFNTLFKNLSNFSESYESLSCFIMGAPGSFHGRLFPSNCLHLAHSSYGVHWLSQVPNLTSKEGVPLNRGRIYISETSPVVVKEAYLAQFRADFSIFLKFRGEEMIDNGRLILILNGREDKDFVSRDGYFILEKLADAIAALVSEGFIEEEKLDTLNMPYHTASLEEVRDIVNEEGSFKIEHLEIIKIDRMSLDEDPQSSGRKIATLARSWTGSIISHHLGEGIMDKLYGEKLPVIIGDDLAKERRKGISIIVVLKKHVP</sequence>
<name>A0ABD3IV69_EUCGL</name>
<dbReference type="GO" id="GO:0008168">
    <property type="term" value="F:methyltransferase activity"/>
    <property type="evidence" value="ECO:0007669"/>
    <property type="project" value="UniProtKB-KW"/>
</dbReference>
<protein>
    <submittedName>
        <fullName evidence="5">Uncharacterized protein</fullName>
    </submittedName>
</protein>